<dbReference type="Proteomes" id="UP001424741">
    <property type="component" value="Unassembled WGS sequence"/>
</dbReference>
<evidence type="ECO:0000256" key="1">
    <source>
        <dbReference type="SAM" id="MobiDB-lite"/>
    </source>
</evidence>
<evidence type="ECO:0000259" key="2">
    <source>
        <dbReference type="Pfam" id="PF07411"/>
    </source>
</evidence>
<dbReference type="InterPro" id="IPR051141">
    <property type="entry name" value="UPF0339_domain"/>
</dbReference>
<gene>
    <name evidence="3" type="primary">yegP</name>
    <name evidence="3" type="ORF">Rhal01_03794</name>
</gene>
<dbReference type="PANTHER" id="PTHR40606">
    <property type="match status" value="1"/>
</dbReference>
<dbReference type="InterPro" id="IPR010879">
    <property type="entry name" value="DUF1508"/>
</dbReference>
<dbReference type="PANTHER" id="PTHR40606:SF1">
    <property type="entry name" value="UPF0339 PROTEIN YEGP"/>
    <property type="match status" value="1"/>
</dbReference>
<proteinExistence type="predicted"/>
<sequence>MIVMATGYYVLRKITKHSFVLKAANHEIILTSQSYESKAAAENGIASVQENGSQEARFERKSSSAGDPYFVLKAGNGQIIGTSEMYSSEQARDNGIESVKKNSTSSVIKDETEG</sequence>
<dbReference type="SUPFAM" id="SSF160113">
    <property type="entry name" value="YegP-like"/>
    <property type="match status" value="2"/>
</dbReference>
<keyword evidence="4" id="KW-1185">Reference proteome</keyword>
<comment type="caution">
    <text evidence="3">The sequence shown here is derived from an EMBL/GenBank/DDBJ whole genome shotgun (WGS) entry which is preliminary data.</text>
</comment>
<dbReference type="Gene3D" id="2.30.29.80">
    <property type="match status" value="1"/>
</dbReference>
<name>A0ABP9V4J5_9BACT</name>
<evidence type="ECO:0000313" key="4">
    <source>
        <dbReference type="Proteomes" id="UP001424741"/>
    </source>
</evidence>
<feature type="region of interest" description="Disordered" evidence="1">
    <location>
        <begin position="86"/>
        <end position="114"/>
    </location>
</feature>
<accession>A0ABP9V4J5</accession>
<organism evidence="3 4">
    <name type="scientific">Rubritalea halochordaticola</name>
    <dbReference type="NCBI Taxonomy" id="714537"/>
    <lineage>
        <taxon>Bacteria</taxon>
        <taxon>Pseudomonadati</taxon>
        <taxon>Verrucomicrobiota</taxon>
        <taxon>Verrucomicrobiia</taxon>
        <taxon>Verrucomicrobiales</taxon>
        <taxon>Rubritaleaceae</taxon>
        <taxon>Rubritalea</taxon>
    </lineage>
</organism>
<feature type="domain" description="DUF1508" evidence="2">
    <location>
        <begin position="64"/>
        <end position="110"/>
    </location>
</feature>
<dbReference type="Pfam" id="PF07411">
    <property type="entry name" value="DUF1508"/>
    <property type="match status" value="2"/>
</dbReference>
<dbReference type="EMBL" id="BAABRL010000018">
    <property type="protein sequence ID" value="GAA5497598.1"/>
    <property type="molecule type" value="Genomic_DNA"/>
</dbReference>
<reference evidence="3 4" key="1">
    <citation type="submission" date="2024-02" db="EMBL/GenBank/DDBJ databases">
        <title>Rubritalea halochordaticola NBRC 107102.</title>
        <authorList>
            <person name="Ichikawa N."/>
            <person name="Katano-Makiyama Y."/>
            <person name="Hidaka K."/>
        </authorList>
    </citation>
    <scope>NUCLEOTIDE SEQUENCE [LARGE SCALE GENOMIC DNA]</scope>
    <source>
        <strain evidence="3 4">NBRC 107102</strain>
    </source>
</reference>
<feature type="compositionally biased region" description="Basic and acidic residues" evidence="1">
    <location>
        <begin position="90"/>
        <end position="100"/>
    </location>
</feature>
<protein>
    <submittedName>
        <fullName evidence="3">UPF0339 protein YegP</fullName>
    </submittedName>
</protein>
<evidence type="ECO:0000313" key="3">
    <source>
        <dbReference type="EMBL" id="GAA5497598.1"/>
    </source>
</evidence>
<dbReference type="InterPro" id="IPR036913">
    <property type="entry name" value="YegP-like_sf"/>
</dbReference>
<feature type="domain" description="DUF1508" evidence="2">
    <location>
        <begin position="16"/>
        <end position="59"/>
    </location>
</feature>